<keyword evidence="1" id="KW-1133">Transmembrane helix</keyword>
<reference evidence="2 3" key="1">
    <citation type="submission" date="2017-11" db="EMBL/GenBank/DDBJ databases">
        <title>De-novo sequencing of pomegranate (Punica granatum L.) genome.</title>
        <authorList>
            <person name="Akparov Z."/>
            <person name="Amiraslanov A."/>
            <person name="Hajiyeva S."/>
            <person name="Abbasov M."/>
            <person name="Kaur K."/>
            <person name="Hamwieh A."/>
            <person name="Solovyev V."/>
            <person name="Salamov A."/>
            <person name="Braich B."/>
            <person name="Kosarev P."/>
            <person name="Mahmoud A."/>
            <person name="Hajiyev E."/>
            <person name="Babayeva S."/>
            <person name="Izzatullayeva V."/>
            <person name="Mammadov A."/>
            <person name="Mammadov A."/>
            <person name="Sharifova S."/>
            <person name="Ojaghi J."/>
            <person name="Eynullazada K."/>
            <person name="Bayramov B."/>
            <person name="Abdulazimova A."/>
            <person name="Shahmuradov I."/>
        </authorList>
    </citation>
    <scope>NUCLEOTIDE SEQUENCE [LARGE SCALE GENOMIC DNA]</scope>
    <source>
        <strain evidence="3">cv. AG2017</strain>
        <tissue evidence="2">Leaf</tissue>
    </source>
</reference>
<gene>
    <name evidence="2" type="ORF">CRG98_024792</name>
</gene>
<evidence type="ECO:0000313" key="2">
    <source>
        <dbReference type="EMBL" id="PKI54841.1"/>
    </source>
</evidence>
<feature type="transmembrane region" description="Helical" evidence="1">
    <location>
        <begin position="98"/>
        <end position="116"/>
    </location>
</feature>
<dbReference type="AlphaFoldDB" id="A0A2I0JF13"/>
<accession>A0A2I0JF13</accession>
<sequence>MTGVFYLAAYSHGTLWFGDPYLRHVHLSYWELGGRLVRDLVSTFGKSRGYPILGLSLVGWMPNLLGLLARLRTPLYQPLVPGMSCGPINGCRKRSSKIYFGFLYHYGVAMIGLFGTPQGLGCTLSNRGMSCCFNTLMTNIQAPLLSLLITHSGNNFGLSIYFPKSKCSYGEAFHMLCRFASSYLVESLPTVST</sequence>
<name>A0A2I0JF13_PUNGR</name>
<evidence type="ECO:0000313" key="3">
    <source>
        <dbReference type="Proteomes" id="UP000233551"/>
    </source>
</evidence>
<keyword evidence="1" id="KW-0812">Transmembrane</keyword>
<proteinExistence type="predicted"/>
<dbReference type="EMBL" id="PGOL01001763">
    <property type="protein sequence ID" value="PKI54841.1"/>
    <property type="molecule type" value="Genomic_DNA"/>
</dbReference>
<protein>
    <submittedName>
        <fullName evidence="2">Uncharacterized protein</fullName>
    </submittedName>
</protein>
<keyword evidence="3" id="KW-1185">Reference proteome</keyword>
<comment type="caution">
    <text evidence="2">The sequence shown here is derived from an EMBL/GenBank/DDBJ whole genome shotgun (WGS) entry which is preliminary data.</text>
</comment>
<organism evidence="2 3">
    <name type="scientific">Punica granatum</name>
    <name type="common">Pomegranate</name>
    <dbReference type="NCBI Taxonomy" id="22663"/>
    <lineage>
        <taxon>Eukaryota</taxon>
        <taxon>Viridiplantae</taxon>
        <taxon>Streptophyta</taxon>
        <taxon>Embryophyta</taxon>
        <taxon>Tracheophyta</taxon>
        <taxon>Spermatophyta</taxon>
        <taxon>Magnoliopsida</taxon>
        <taxon>eudicotyledons</taxon>
        <taxon>Gunneridae</taxon>
        <taxon>Pentapetalae</taxon>
        <taxon>rosids</taxon>
        <taxon>malvids</taxon>
        <taxon>Myrtales</taxon>
        <taxon>Lythraceae</taxon>
        <taxon>Punica</taxon>
    </lineage>
</organism>
<evidence type="ECO:0000256" key="1">
    <source>
        <dbReference type="SAM" id="Phobius"/>
    </source>
</evidence>
<keyword evidence="1" id="KW-0472">Membrane</keyword>
<dbReference type="Proteomes" id="UP000233551">
    <property type="component" value="Unassembled WGS sequence"/>
</dbReference>